<organism evidence="2 3">
    <name type="scientific">Tanacetum coccineum</name>
    <dbReference type="NCBI Taxonomy" id="301880"/>
    <lineage>
        <taxon>Eukaryota</taxon>
        <taxon>Viridiplantae</taxon>
        <taxon>Streptophyta</taxon>
        <taxon>Embryophyta</taxon>
        <taxon>Tracheophyta</taxon>
        <taxon>Spermatophyta</taxon>
        <taxon>Magnoliopsida</taxon>
        <taxon>eudicotyledons</taxon>
        <taxon>Gunneridae</taxon>
        <taxon>Pentapetalae</taxon>
        <taxon>asterids</taxon>
        <taxon>campanulids</taxon>
        <taxon>Asterales</taxon>
        <taxon>Asteraceae</taxon>
        <taxon>Asteroideae</taxon>
        <taxon>Anthemideae</taxon>
        <taxon>Anthemidinae</taxon>
        <taxon>Tanacetum</taxon>
    </lineage>
</organism>
<reference evidence="2" key="2">
    <citation type="submission" date="2022-01" db="EMBL/GenBank/DDBJ databases">
        <authorList>
            <person name="Yamashiro T."/>
            <person name="Shiraishi A."/>
            <person name="Satake H."/>
            <person name="Nakayama K."/>
        </authorList>
    </citation>
    <scope>NUCLEOTIDE SEQUENCE</scope>
</reference>
<feature type="compositionally biased region" description="Polar residues" evidence="1">
    <location>
        <begin position="103"/>
        <end position="112"/>
    </location>
</feature>
<comment type="caution">
    <text evidence="2">The sequence shown here is derived from an EMBL/GenBank/DDBJ whole genome shotgun (WGS) entry which is preliminary data.</text>
</comment>
<sequence length="198" mass="22728">MISFQLLHSHLKALSNNDLKGTRIEGCFERAFAALFDQDIQTFTGSMLLNLDQLEKHLHKEEFQETGSIDAFRALMTQCQTFINFRYYFDDFEENNETESETHVSSSRSGNDTYAEDGDINSVNDKQLMDEVNRNTTPDSTDMSHRGGEIDQNAEKCQVSCPLLDPSFDNMTTKFSNQFLEYENISLKKTVAQLQKTF</sequence>
<accession>A0ABQ5HAB3</accession>
<feature type="region of interest" description="Disordered" evidence="1">
    <location>
        <begin position="98"/>
        <end position="151"/>
    </location>
</feature>
<dbReference type="EMBL" id="BQNB010019391">
    <property type="protein sequence ID" value="GJT84812.1"/>
    <property type="molecule type" value="Genomic_DNA"/>
</dbReference>
<proteinExistence type="predicted"/>
<name>A0ABQ5HAB3_9ASTR</name>
<evidence type="ECO:0000313" key="2">
    <source>
        <dbReference type="EMBL" id="GJT84812.1"/>
    </source>
</evidence>
<evidence type="ECO:0000256" key="1">
    <source>
        <dbReference type="SAM" id="MobiDB-lite"/>
    </source>
</evidence>
<protein>
    <submittedName>
        <fullName evidence="2">Uncharacterized protein</fullName>
    </submittedName>
</protein>
<gene>
    <name evidence="2" type="ORF">Tco_1066529</name>
</gene>
<keyword evidence="3" id="KW-1185">Reference proteome</keyword>
<dbReference type="Proteomes" id="UP001151760">
    <property type="component" value="Unassembled WGS sequence"/>
</dbReference>
<reference evidence="2" key="1">
    <citation type="journal article" date="2022" name="Int. J. Mol. Sci.">
        <title>Draft Genome of Tanacetum Coccineum: Genomic Comparison of Closely Related Tanacetum-Family Plants.</title>
        <authorList>
            <person name="Yamashiro T."/>
            <person name="Shiraishi A."/>
            <person name="Nakayama K."/>
            <person name="Satake H."/>
        </authorList>
    </citation>
    <scope>NUCLEOTIDE SEQUENCE</scope>
</reference>
<evidence type="ECO:0000313" key="3">
    <source>
        <dbReference type="Proteomes" id="UP001151760"/>
    </source>
</evidence>